<dbReference type="EMBL" id="JFHN01000030">
    <property type="protein sequence ID" value="EXU76323.1"/>
    <property type="molecule type" value="Genomic_DNA"/>
</dbReference>
<dbReference type="Proteomes" id="UP000019918">
    <property type="component" value="Unassembled WGS sequence"/>
</dbReference>
<dbReference type="PANTHER" id="PTHR30574:SF1">
    <property type="entry name" value="SULPHUR TRANSPORT DOMAIN-CONTAINING PROTEIN"/>
    <property type="match status" value="1"/>
</dbReference>
<evidence type="ECO:0000256" key="5">
    <source>
        <dbReference type="ARBA" id="ARBA00022692"/>
    </source>
</evidence>
<evidence type="ECO:0000256" key="1">
    <source>
        <dbReference type="ARBA" id="ARBA00004429"/>
    </source>
</evidence>
<evidence type="ECO:0000256" key="2">
    <source>
        <dbReference type="ARBA" id="ARBA00022448"/>
    </source>
</evidence>
<keyword evidence="6 9" id="KW-1133">Transmembrane helix</keyword>
<comment type="similarity">
    <text evidence="8">Belongs to the TsuA/YedE (TC 9.B.102) family.</text>
</comment>
<dbReference type="GO" id="GO:0005886">
    <property type="term" value="C:plasma membrane"/>
    <property type="evidence" value="ECO:0007669"/>
    <property type="project" value="UniProtKB-SubCell"/>
</dbReference>
<proteinExistence type="inferred from homology"/>
<keyword evidence="7 9" id="KW-0472">Membrane</keyword>
<sequence length="139" mass="14411">MVIDLQHFTPFHSVAGGILIGAAAGILIIFCGRIMGISGIIGGLLPASWSEQQWRIAFLAGVLLAPVVFSLFATLPEITVNTSWGRLMVAGLLVGVGTRLGSGCTSGHGVCGLSRLSLRSLVATLIFMATAMLVVGFMP</sequence>
<comment type="subcellular location">
    <subcellularLocation>
        <location evidence="1">Cell inner membrane</location>
        <topology evidence="1">Multi-pass membrane protein</topology>
    </subcellularLocation>
</comment>
<accession>A0A014NAA4</accession>
<evidence type="ECO:0000313" key="11">
    <source>
        <dbReference type="Proteomes" id="UP000019918"/>
    </source>
</evidence>
<keyword evidence="11" id="KW-1185">Reference proteome</keyword>
<feature type="transmembrane region" description="Helical" evidence="9">
    <location>
        <begin position="116"/>
        <end position="138"/>
    </location>
</feature>
<evidence type="ECO:0000256" key="9">
    <source>
        <dbReference type="SAM" id="Phobius"/>
    </source>
</evidence>
<evidence type="ECO:0000313" key="10">
    <source>
        <dbReference type="EMBL" id="EXU76323.1"/>
    </source>
</evidence>
<evidence type="ECO:0000256" key="4">
    <source>
        <dbReference type="ARBA" id="ARBA00022519"/>
    </source>
</evidence>
<feature type="transmembrane region" description="Helical" evidence="9">
    <location>
        <begin position="87"/>
        <end position="104"/>
    </location>
</feature>
<comment type="caution">
    <text evidence="10">The sequence shown here is derived from an EMBL/GenBank/DDBJ whole genome shotgun (WGS) entry which is preliminary data.</text>
</comment>
<organism evidence="10 11">
    <name type="scientific">Erwinia mallotivora</name>
    <dbReference type="NCBI Taxonomy" id="69222"/>
    <lineage>
        <taxon>Bacteria</taxon>
        <taxon>Pseudomonadati</taxon>
        <taxon>Pseudomonadota</taxon>
        <taxon>Gammaproteobacteria</taxon>
        <taxon>Enterobacterales</taxon>
        <taxon>Erwiniaceae</taxon>
        <taxon>Erwinia</taxon>
    </lineage>
</organism>
<evidence type="ECO:0000256" key="3">
    <source>
        <dbReference type="ARBA" id="ARBA00022475"/>
    </source>
</evidence>
<evidence type="ECO:0000256" key="6">
    <source>
        <dbReference type="ARBA" id="ARBA00022989"/>
    </source>
</evidence>
<dbReference type="PATRIC" id="fig|69222.5.peg.1259"/>
<protein>
    <submittedName>
        <fullName evidence="10">Uncharacterized protein</fullName>
    </submittedName>
</protein>
<gene>
    <name evidence="10" type="ORF">BG55_06095</name>
</gene>
<keyword evidence="4" id="KW-0997">Cell inner membrane</keyword>
<dbReference type="PANTHER" id="PTHR30574">
    <property type="entry name" value="INNER MEMBRANE PROTEIN YEDE"/>
    <property type="match status" value="1"/>
</dbReference>
<keyword evidence="5 9" id="KW-0812">Transmembrane</keyword>
<dbReference type="RefSeq" id="WP_034935366.1">
    <property type="nucleotide sequence ID" value="NZ_JFHN01000030.1"/>
</dbReference>
<dbReference type="InterPro" id="IPR007272">
    <property type="entry name" value="Sulf_transp_TsuA/YedE"/>
</dbReference>
<keyword evidence="3" id="KW-1003">Cell membrane</keyword>
<dbReference type="STRING" id="69222.BG55_06095"/>
<evidence type="ECO:0000256" key="7">
    <source>
        <dbReference type="ARBA" id="ARBA00023136"/>
    </source>
</evidence>
<dbReference type="AlphaFoldDB" id="A0A014NAA4"/>
<evidence type="ECO:0000256" key="8">
    <source>
        <dbReference type="ARBA" id="ARBA00035655"/>
    </source>
</evidence>
<dbReference type="Pfam" id="PF04143">
    <property type="entry name" value="Sulf_transp"/>
    <property type="match status" value="1"/>
</dbReference>
<keyword evidence="2" id="KW-0813">Transport</keyword>
<reference evidence="10 11" key="1">
    <citation type="submission" date="2014-02" db="EMBL/GenBank/DDBJ databases">
        <title>Draft genome of Erwinia mallotivora strain BT-MARDI, a papaya dieback pathogen.</title>
        <authorList>
            <person name="Redzuan R."/>
            <person name="Abu Bakar N."/>
            <person name="Badrun R."/>
            <person name="Mohd Raih M.F."/>
            <person name="Rozano L."/>
            <person name="Mat Amin N."/>
        </authorList>
    </citation>
    <scope>NUCLEOTIDE SEQUENCE [LARGE SCALE GENOMIC DNA]</scope>
    <source>
        <strain evidence="10 11">BT-MARDI</strain>
    </source>
</reference>
<name>A0A014NAA4_9GAMM</name>
<feature type="transmembrane region" description="Helical" evidence="9">
    <location>
        <begin position="18"/>
        <end position="44"/>
    </location>
</feature>
<feature type="transmembrane region" description="Helical" evidence="9">
    <location>
        <begin position="56"/>
        <end position="75"/>
    </location>
</feature>
<dbReference type="OrthoDB" id="9814020at2"/>